<evidence type="ECO:0000259" key="6">
    <source>
        <dbReference type="Pfam" id="PF04932"/>
    </source>
</evidence>
<feature type="transmembrane region" description="Helical" evidence="5">
    <location>
        <begin position="12"/>
        <end position="30"/>
    </location>
</feature>
<dbReference type="GO" id="GO:0016874">
    <property type="term" value="F:ligase activity"/>
    <property type="evidence" value="ECO:0007669"/>
    <property type="project" value="UniProtKB-KW"/>
</dbReference>
<sequence>MDYKTTEATNNRYLAIFCLFLLVILAKYNIYMGFALKPFMIFTILYLVINLNAFYFHRLQLFEIIMLLFYLVYCFTGAFALYPVSSIRIMLGIFLYLGCYFIMKAIIGETKESLIEKALSSVGILFNSASLLLYFLGLHRVHFIFEGDRISKFGMMLDRNYPRLIGLMQDPNFYVFYNTVFFAYFLCNSKSIKNKVGLILCILTNLLTFSRGGMLVMLLLLFLYILLNNPLKKIRLISGLFLSVFLVAYIAIVKFNFNFIGIMMERIADTTDDGGSGRLALWGRAWHYFENHMYVGVGAFNFSDYNLHDYGDTLTVHNTFLDILSDSGLVGIFFFLLFIGCVLYQLLQNRMHKHHPYLFLTFIGLILQMGFLSVVINDMFFLYIAILSAYINKQAPLSLKDNRSARMPLSLSSSLK</sequence>
<feature type="transmembrane region" description="Helical" evidence="5">
    <location>
        <begin position="61"/>
        <end position="81"/>
    </location>
</feature>
<feature type="transmembrane region" description="Helical" evidence="5">
    <location>
        <begin position="119"/>
        <end position="137"/>
    </location>
</feature>
<feature type="transmembrane region" description="Helical" evidence="5">
    <location>
        <begin position="87"/>
        <end position="107"/>
    </location>
</feature>
<feature type="transmembrane region" description="Helical" evidence="5">
    <location>
        <begin position="171"/>
        <end position="187"/>
    </location>
</feature>
<organism evidence="7 8">
    <name type="scientific">Halobacillus salinarum</name>
    <dbReference type="NCBI Taxonomy" id="2932257"/>
    <lineage>
        <taxon>Bacteria</taxon>
        <taxon>Bacillati</taxon>
        <taxon>Bacillota</taxon>
        <taxon>Bacilli</taxon>
        <taxon>Bacillales</taxon>
        <taxon>Bacillaceae</taxon>
        <taxon>Halobacillus</taxon>
    </lineage>
</organism>
<accession>A0ABY4ETG4</accession>
<keyword evidence="4 5" id="KW-0472">Membrane</keyword>
<keyword evidence="7" id="KW-0436">Ligase</keyword>
<feature type="transmembrane region" description="Helical" evidence="5">
    <location>
        <begin position="328"/>
        <end position="347"/>
    </location>
</feature>
<dbReference type="Pfam" id="PF04932">
    <property type="entry name" value="Wzy_C"/>
    <property type="match status" value="1"/>
</dbReference>
<evidence type="ECO:0000256" key="1">
    <source>
        <dbReference type="ARBA" id="ARBA00004141"/>
    </source>
</evidence>
<protein>
    <submittedName>
        <fullName evidence="7">O-antigen ligase family protein</fullName>
    </submittedName>
</protein>
<dbReference type="EMBL" id="CP095073">
    <property type="protein sequence ID" value="UOQ45416.1"/>
    <property type="molecule type" value="Genomic_DNA"/>
</dbReference>
<reference evidence="7 8" key="1">
    <citation type="submission" date="2022-04" db="EMBL/GenBank/DDBJ databases">
        <title>Halobacillus sp. isolated from saltern.</title>
        <authorList>
            <person name="Won M."/>
            <person name="Lee C.-M."/>
            <person name="Woen H.-Y."/>
            <person name="Kwon S.-W."/>
        </authorList>
    </citation>
    <scope>NUCLEOTIDE SEQUENCE [LARGE SCALE GENOMIC DNA]</scope>
    <source>
        <strain evidence="7 8">SSBR10-3</strain>
    </source>
</reference>
<keyword evidence="8" id="KW-1185">Reference proteome</keyword>
<keyword evidence="3 5" id="KW-1133">Transmembrane helix</keyword>
<evidence type="ECO:0000256" key="2">
    <source>
        <dbReference type="ARBA" id="ARBA00022692"/>
    </source>
</evidence>
<keyword evidence="2 5" id="KW-0812">Transmembrane</keyword>
<dbReference type="PANTHER" id="PTHR37422">
    <property type="entry name" value="TEICHURONIC ACID BIOSYNTHESIS PROTEIN TUAE"/>
    <property type="match status" value="1"/>
</dbReference>
<feature type="domain" description="O-antigen ligase-related" evidence="6">
    <location>
        <begin position="197"/>
        <end position="336"/>
    </location>
</feature>
<dbReference type="RefSeq" id="WP_244712126.1">
    <property type="nucleotide sequence ID" value="NZ_CP095073.1"/>
</dbReference>
<evidence type="ECO:0000256" key="3">
    <source>
        <dbReference type="ARBA" id="ARBA00022989"/>
    </source>
</evidence>
<dbReference type="InterPro" id="IPR051533">
    <property type="entry name" value="WaaL-like"/>
</dbReference>
<evidence type="ECO:0000256" key="5">
    <source>
        <dbReference type="SAM" id="Phobius"/>
    </source>
</evidence>
<feature type="transmembrane region" description="Helical" evidence="5">
    <location>
        <begin position="36"/>
        <end position="54"/>
    </location>
</feature>
<gene>
    <name evidence="7" type="ORF">MUN89_05575</name>
</gene>
<feature type="transmembrane region" description="Helical" evidence="5">
    <location>
        <begin position="199"/>
        <end position="225"/>
    </location>
</feature>
<evidence type="ECO:0000313" key="7">
    <source>
        <dbReference type="EMBL" id="UOQ45416.1"/>
    </source>
</evidence>
<dbReference type="InterPro" id="IPR007016">
    <property type="entry name" value="O-antigen_ligase-rel_domated"/>
</dbReference>
<comment type="subcellular location">
    <subcellularLocation>
        <location evidence="1">Membrane</location>
        <topology evidence="1">Multi-pass membrane protein</topology>
    </subcellularLocation>
</comment>
<dbReference type="Proteomes" id="UP000831787">
    <property type="component" value="Chromosome"/>
</dbReference>
<evidence type="ECO:0000256" key="4">
    <source>
        <dbReference type="ARBA" id="ARBA00023136"/>
    </source>
</evidence>
<evidence type="ECO:0000313" key="8">
    <source>
        <dbReference type="Proteomes" id="UP000831787"/>
    </source>
</evidence>
<proteinExistence type="predicted"/>
<dbReference type="PANTHER" id="PTHR37422:SF17">
    <property type="entry name" value="O-ANTIGEN LIGASE"/>
    <property type="match status" value="1"/>
</dbReference>
<feature type="transmembrane region" description="Helical" evidence="5">
    <location>
        <begin position="237"/>
        <end position="257"/>
    </location>
</feature>
<feature type="transmembrane region" description="Helical" evidence="5">
    <location>
        <begin position="359"/>
        <end position="391"/>
    </location>
</feature>
<name>A0ABY4ETG4_9BACI</name>